<feature type="signal peptide" evidence="2">
    <location>
        <begin position="1"/>
        <end position="17"/>
    </location>
</feature>
<dbReference type="InterPro" id="IPR011041">
    <property type="entry name" value="Quinoprot_gluc/sorb_DH_b-prop"/>
</dbReference>
<protein>
    <submittedName>
        <fullName evidence="3">Uncharacterized protein</fullName>
    </submittedName>
</protein>
<dbReference type="SUPFAM" id="SSF50952">
    <property type="entry name" value="Soluble quinoprotein glucose dehydrogenase"/>
    <property type="match status" value="1"/>
</dbReference>
<evidence type="ECO:0000256" key="1">
    <source>
        <dbReference type="SAM" id="MobiDB-lite"/>
    </source>
</evidence>
<keyword evidence="2" id="KW-0732">Signal</keyword>
<organism evidence="3 4">
    <name type="scientific">Nonomuraea longicatena</name>
    <dbReference type="NCBI Taxonomy" id="83682"/>
    <lineage>
        <taxon>Bacteria</taxon>
        <taxon>Bacillati</taxon>
        <taxon>Actinomycetota</taxon>
        <taxon>Actinomycetes</taxon>
        <taxon>Streptosporangiales</taxon>
        <taxon>Streptosporangiaceae</taxon>
        <taxon>Nonomuraea</taxon>
    </lineage>
</organism>
<comment type="caution">
    <text evidence="3">The sequence shown here is derived from an EMBL/GenBank/DDBJ whole genome shotgun (WGS) entry which is preliminary data.</text>
</comment>
<name>A0ABP4ADF6_9ACTN</name>
<feature type="region of interest" description="Disordered" evidence="1">
    <location>
        <begin position="304"/>
        <end position="335"/>
    </location>
</feature>
<evidence type="ECO:0000313" key="4">
    <source>
        <dbReference type="Proteomes" id="UP001501578"/>
    </source>
</evidence>
<evidence type="ECO:0000256" key="2">
    <source>
        <dbReference type="SAM" id="SignalP"/>
    </source>
</evidence>
<feature type="region of interest" description="Disordered" evidence="1">
    <location>
        <begin position="15"/>
        <end position="39"/>
    </location>
</feature>
<feature type="chain" id="PRO_5045396557" evidence="2">
    <location>
        <begin position="18"/>
        <end position="335"/>
    </location>
</feature>
<evidence type="ECO:0000313" key="3">
    <source>
        <dbReference type="EMBL" id="GAA0934165.1"/>
    </source>
</evidence>
<dbReference type="Proteomes" id="UP001501578">
    <property type="component" value="Unassembled WGS sequence"/>
</dbReference>
<accession>A0ABP4ADF6</accession>
<feature type="compositionally biased region" description="Pro residues" evidence="1">
    <location>
        <begin position="316"/>
        <end position="327"/>
    </location>
</feature>
<sequence>MLIVVLALGLTACSAGGSGARSQSASPTPGCPPPAQAPSLAPKDGWRLVAALPDDNLTDVAVSKDGSVWTVGSRHLHGAPEVVDGCEYKTIAGNEAVVKRMDAVGWRELPLPRCADNLRHRLATRPRAIDALGPDQIWVAGDGLRLSHWDGGRWSTVPVPRINLRDEVKPKVVGHVGVDDLLVLGPHDVWMSATVVTYEKDATEEVPFRRALLLHWNGSSWWWQLDQEGSHHGQLAADADGNLLTTSGLVSITGRQRRPIALPVGERAPMVNAIAFRPGTRDAWAVGVLSGYGEADSFAAIWTNAPKGSAPHEEPAPSPVIPTPTPSPSLAQQDE</sequence>
<gene>
    <name evidence="3" type="ORF">GCM10009560_41000</name>
</gene>
<proteinExistence type="predicted"/>
<keyword evidence="4" id="KW-1185">Reference proteome</keyword>
<dbReference type="EMBL" id="BAAAHQ010000021">
    <property type="protein sequence ID" value="GAA0934165.1"/>
    <property type="molecule type" value="Genomic_DNA"/>
</dbReference>
<reference evidence="4" key="1">
    <citation type="journal article" date="2019" name="Int. J. Syst. Evol. Microbiol.">
        <title>The Global Catalogue of Microorganisms (GCM) 10K type strain sequencing project: providing services to taxonomists for standard genome sequencing and annotation.</title>
        <authorList>
            <consortium name="The Broad Institute Genomics Platform"/>
            <consortium name="The Broad Institute Genome Sequencing Center for Infectious Disease"/>
            <person name="Wu L."/>
            <person name="Ma J."/>
        </authorList>
    </citation>
    <scope>NUCLEOTIDE SEQUENCE [LARGE SCALE GENOMIC DNA]</scope>
    <source>
        <strain evidence="4">JCM 11136</strain>
    </source>
</reference>